<proteinExistence type="predicted"/>
<keyword evidence="5" id="KW-1185">Reference proteome</keyword>
<evidence type="ECO:0000313" key="3">
    <source>
        <dbReference type="EMBL" id="KAA1111000.1"/>
    </source>
</evidence>
<reference evidence="5 6" key="1">
    <citation type="submission" date="2019-05" db="EMBL/GenBank/DDBJ databases">
        <title>Emergence of the Ug99 lineage of the wheat stem rust pathogen through somatic hybridization.</title>
        <authorList>
            <person name="Li F."/>
            <person name="Upadhyaya N.M."/>
            <person name="Sperschneider J."/>
            <person name="Matny O."/>
            <person name="Nguyen-Phuc H."/>
            <person name="Mago R."/>
            <person name="Raley C."/>
            <person name="Miller M.E."/>
            <person name="Silverstein K.A.T."/>
            <person name="Henningsen E."/>
            <person name="Hirsch C.D."/>
            <person name="Visser B."/>
            <person name="Pretorius Z.A."/>
            <person name="Steffenson B.J."/>
            <person name="Schwessinger B."/>
            <person name="Dodds P.N."/>
            <person name="Figueroa M."/>
        </authorList>
    </citation>
    <scope>NUCLEOTIDE SEQUENCE [LARGE SCALE GENOMIC DNA]</scope>
    <source>
        <strain evidence="3">21-0</strain>
        <strain evidence="2 6">Ug99</strain>
    </source>
</reference>
<accession>A0A5B0NHU9</accession>
<dbReference type="EMBL" id="VDEP01000407">
    <property type="protein sequence ID" value="KAA1088142.1"/>
    <property type="molecule type" value="Genomic_DNA"/>
</dbReference>
<comment type="caution">
    <text evidence="2">The sequence shown here is derived from an EMBL/GenBank/DDBJ whole genome shotgun (WGS) entry which is preliminary data.</text>
</comment>
<dbReference type="Proteomes" id="UP000325313">
    <property type="component" value="Unassembled WGS sequence"/>
</dbReference>
<evidence type="ECO:0000313" key="6">
    <source>
        <dbReference type="Proteomes" id="UP000325313"/>
    </source>
</evidence>
<dbReference type="AlphaFoldDB" id="A0A5B0NHU9"/>
<evidence type="ECO:0000313" key="4">
    <source>
        <dbReference type="EMBL" id="KAA1130959.1"/>
    </source>
</evidence>
<dbReference type="EMBL" id="VDEP01000105">
    <property type="protein sequence ID" value="KAA1130959.1"/>
    <property type="molecule type" value="Genomic_DNA"/>
</dbReference>
<feature type="region of interest" description="Disordered" evidence="1">
    <location>
        <begin position="38"/>
        <end position="57"/>
    </location>
</feature>
<feature type="compositionally biased region" description="Basic and acidic residues" evidence="1">
    <location>
        <begin position="38"/>
        <end position="49"/>
    </location>
</feature>
<name>A0A5B0NHU9_PUCGR</name>
<protein>
    <submittedName>
        <fullName evidence="2">Uncharacterized protein</fullName>
    </submittedName>
</protein>
<sequence length="57" mass="6103">MAMLDEIPVKAKANRLPEDLGNMDATDLSVPRGLEDAGVRAEPIGHNHDVLNPTSPI</sequence>
<dbReference type="EMBL" id="VSWC01000027">
    <property type="protein sequence ID" value="KAA1111000.1"/>
    <property type="molecule type" value="Genomic_DNA"/>
</dbReference>
<evidence type="ECO:0000313" key="2">
    <source>
        <dbReference type="EMBL" id="KAA1088142.1"/>
    </source>
</evidence>
<organism evidence="2 6">
    <name type="scientific">Puccinia graminis f. sp. tritici</name>
    <dbReference type="NCBI Taxonomy" id="56615"/>
    <lineage>
        <taxon>Eukaryota</taxon>
        <taxon>Fungi</taxon>
        <taxon>Dikarya</taxon>
        <taxon>Basidiomycota</taxon>
        <taxon>Pucciniomycotina</taxon>
        <taxon>Pucciniomycetes</taxon>
        <taxon>Pucciniales</taxon>
        <taxon>Pucciniaceae</taxon>
        <taxon>Puccinia</taxon>
    </lineage>
</organism>
<evidence type="ECO:0000313" key="5">
    <source>
        <dbReference type="Proteomes" id="UP000324748"/>
    </source>
</evidence>
<evidence type="ECO:0000256" key="1">
    <source>
        <dbReference type="SAM" id="MobiDB-lite"/>
    </source>
</evidence>
<gene>
    <name evidence="3" type="ORF">PGT21_035525</name>
    <name evidence="4" type="ORF">PGTUg99_017148</name>
    <name evidence="2" type="ORF">PGTUg99_019575</name>
</gene>
<dbReference type="Proteomes" id="UP000324748">
    <property type="component" value="Unassembled WGS sequence"/>
</dbReference>